<feature type="compositionally biased region" description="Low complexity" evidence="1">
    <location>
        <begin position="31"/>
        <end position="41"/>
    </location>
</feature>
<proteinExistence type="predicted"/>
<keyword evidence="3" id="KW-1185">Reference proteome</keyword>
<feature type="compositionally biased region" description="Low complexity" evidence="1">
    <location>
        <begin position="1"/>
        <end position="18"/>
    </location>
</feature>
<organism evidence="2 3">
    <name type="scientific">Thalassiosira oceanica</name>
    <name type="common">Marine diatom</name>
    <dbReference type="NCBI Taxonomy" id="159749"/>
    <lineage>
        <taxon>Eukaryota</taxon>
        <taxon>Sar</taxon>
        <taxon>Stramenopiles</taxon>
        <taxon>Ochrophyta</taxon>
        <taxon>Bacillariophyta</taxon>
        <taxon>Coscinodiscophyceae</taxon>
        <taxon>Thalassiosirophycidae</taxon>
        <taxon>Thalassiosirales</taxon>
        <taxon>Thalassiosiraceae</taxon>
        <taxon>Thalassiosira</taxon>
    </lineage>
</organism>
<evidence type="ECO:0000313" key="2">
    <source>
        <dbReference type="EMBL" id="EJK67194.1"/>
    </source>
</evidence>
<protein>
    <submittedName>
        <fullName evidence="2">Uncharacterized protein</fullName>
    </submittedName>
</protein>
<evidence type="ECO:0000256" key="1">
    <source>
        <dbReference type="SAM" id="MobiDB-lite"/>
    </source>
</evidence>
<sequence length="106" mass="10656">AALAEAPAASEAPPSSEAGGPRALPDGLLPEASAASEAFFFRPTGARETERTDGGKLTAGPERRRPAGLLLHHAPASPLHRQAAAAAAPVGDDCYDCGRGACPCRA</sequence>
<feature type="region of interest" description="Disordered" evidence="1">
    <location>
        <begin position="1"/>
        <end position="66"/>
    </location>
</feature>
<dbReference type="EMBL" id="AGNL01013541">
    <property type="protein sequence ID" value="EJK67194.1"/>
    <property type="molecule type" value="Genomic_DNA"/>
</dbReference>
<dbReference type="Proteomes" id="UP000266841">
    <property type="component" value="Unassembled WGS sequence"/>
</dbReference>
<accession>K0SQG7</accession>
<evidence type="ECO:0000313" key="3">
    <source>
        <dbReference type="Proteomes" id="UP000266841"/>
    </source>
</evidence>
<feature type="non-terminal residue" evidence="2">
    <location>
        <position position="1"/>
    </location>
</feature>
<name>K0SQG7_THAOC</name>
<dbReference type="AlphaFoldDB" id="K0SQG7"/>
<feature type="compositionally biased region" description="Basic and acidic residues" evidence="1">
    <location>
        <begin position="45"/>
        <end position="54"/>
    </location>
</feature>
<reference evidence="2 3" key="1">
    <citation type="journal article" date="2012" name="Genome Biol.">
        <title>Genome and low-iron response of an oceanic diatom adapted to chronic iron limitation.</title>
        <authorList>
            <person name="Lommer M."/>
            <person name="Specht M."/>
            <person name="Roy A.S."/>
            <person name="Kraemer L."/>
            <person name="Andreson R."/>
            <person name="Gutowska M.A."/>
            <person name="Wolf J."/>
            <person name="Bergner S.V."/>
            <person name="Schilhabel M.B."/>
            <person name="Klostermeier U.C."/>
            <person name="Beiko R.G."/>
            <person name="Rosenstiel P."/>
            <person name="Hippler M."/>
            <person name="Laroche J."/>
        </authorList>
    </citation>
    <scope>NUCLEOTIDE SEQUENCE [LARGE SCALE GENOMIC DNA]</scope>
    <source>
        <strain evidence="2 3">CCMP1005</strain>
    </source>
</reference>
<gene>
    <name evidence="2" type="ORF">THAOC_11805</name>
</gene>
<comment type="caution">
    <text evidence="2">The sequence shown here is derived from an EMBL/GenBank/DDBJ whole genome shotgun (WGS) entry which is preliminary data.</text>
</comment>